<feature type="active site" description="Phosphohistidine intermediate" evidence="6">
    <location>
        <position position="446"/>
    </location>
</feature>
<dbReference type="Gene3D" id="3.30.870.10">
    <property type="entry name" value="Endonuclease Chain A"/>
    <property type="match status" value="2"/>
</dbReference>
<evidence type="ECO:0000259" key="12">
    <source>
        <dbReference type="Pfam" id="PF17941"/>
    </source>
</evidence>
<dbReference type="PANTHER" id="PTHR30218">
    <property type="entry name" value="POLYPHOSPHATE KINASE"/>
    <property type="match status" value="1"/>
</dbReference>
<evidence type="ECO:0000256" key="6">
    <source>
        <dbReference type="HAMAP-Rule" id="MF_00347"/>
    </source>
</evidence>
<keyword evidence="6" id="KW-0479">Metal-binding</keyword>
<dbReference type="InterPro" id="IPR036832">
    <property type="entry name" value="PPK_N_dom_sf"/>
</dbReference>
<dbReference type="EMBL" id="CP127162">
    <property type="protein sequence ID" value="WIV18602.1"/>
    <property type="molecule type" value="Genomic_DNA"/>
</dbReference>
<keyword evidence="3 6" id="KW-0547">Nucleotide-binding</keyword>
<sequence length="700" mass="81053">MKKENVILENRTEREIYSYLNRDLSWLEFNRRVLQEAQNVDTPLLERVRFLSIVTSNLDEFMSVRVAETREKIKAELMKKDFTGYTPTGLYKRLMKRISKMIQEQYRSYRDLMRQLSKKGIVFMEYTDLNATQQKAMEQYYHDIVFPVLTPMAVDQSRPFPLVHHKFVYLAVVLRKEGDANEFYFAIVQVPSNIPRVIQVPLRSNSKKKSFILTEELIKHHIHTLFSGYIPESVHGFRLTRNSDLYINEEEVEDLLEEIEKELRRRRRGAPVCLEVEEGIHPNALAYLKHEFGIKDDQMFEIQGPLDLGFLGSFVDQLEGYNHLKYPNLKPVYPEIFHTDESFFKILRRQDVLLYHPYESFDAVTDFLEEAAEDPDVMAIKMTLYRVNGDSRLIPALAHAAEMGKQVTVVVELKARFDEERNIAWARELEKAGCHVVYGLLGLKTHAKIILIVRREQDTLRRYVHVGTGNYNANTARVYTDIGLLTSDPQIGEDASQVFNEITGYSEAQGLGEIHLAPEGLKNKLFEMIRREAANAQSGKPARIIAKVNSLSNQEMIDELYAASQAGVQIQLIVRGVCCLRPGLEGISENIRVISIVDRFLEHSRIFYFENEGDFEVYLSSADWMTRNLDRRIELMCPVNDRKLKEILVNTLELSLKDNVKARLLLSNGTYVPVNNKEPLLRSQFEAIQIKTWKKSRSSN</sequence>
<keyword evidence="6" id="KW-0460">Magnesium</keyword>
<dbReference type="Pfam" id="PF13089">
    <property type="entry name" value="PP_kinase_N"/>
    <property type="match status" value="1"/>
</dbReference>
<dbReference type="InterPro" id="IPR036830">
    <property type="entry name" value="PP_kinase_middle_dom_sf"/>
</dbReference>
<dbReference type="InterPro" id="IPR025200">
    <property type="entry name" value="PPK_C_dom2"/>
</dbReference>
<dbReference type="CDD" id="cd09168">
    <property type="entry name" value="PLDc_PaPPK1_C2_like"/>
    <property type="match status" value="1"/>
</dbReference>
<dbReference type="Pfam" id="PF13090">
    <property type="entry name" value="PP_kinase_C"/>
    <property type="match status" value="1"/>
</dbReference>
<dbReference type="Gene3D" id="3.30.1840.10">
    <property type="entry name" value="Polyphosphate kinase middle domain"/>
    <property type="match status" value="1"/>
</dbReference>
<evidence type="ECO:0000259" key="10">
    <source>
        <dbReference type="Pfam" id="PF13089"/>
    </source>
</evidence>
<feature type="domain" description="Polyphosphate kinase N-terminal" evidence="10">
    <location>
        <begin position="19"/>
        <end position="123"/>
    </location>
</feature>
<keyword evidence="4 6" id="KW-0418">Kinase</keyword>
<dbReference type="Gene3D" id="1.20.58.310">
    <property type="entry name" value="Polyphosphate kinase N-terminal domain"/>
    <property type="match status" value="1"/>
</dbReference>
<feature type="binding site" evidence="6">
    <location>
        <position position="57"/>
    </location>
    <ligand>
        <name>ATP</name>
        <dbReference type="ChEBI" id="CHEBI:30616"/>
    </ligand>
</feature>
<feature type="domain" description="Polyphosphate kinase C-terminal" evidence="11">
    <location>
        <begin position="515"/>
        <end position="684"/>
    </location>
</feature>
<feature type="binding site" evidence="6">
    <location>
        <position position="603"/>
    </location>
    <ligand>
        <name>ATP</name>
        <dbReference type="ChEBI" id="CHEBI:30616"/>
    </ligand>
</feature>
<dbReference type="NCBIfam" id="NF003917">
    <property type="entry name" value="PRK05443.1-1"/>
    <property type="match status" value="1"/>
</dbReference>
<evidence type="ECO:0000256" key="1">
    <source>
        <dbReference type="ARBA" id="ARBA00022553"/>
    </source>
</evidence>
<feature type="domain" description="Polyphosphate kinase middle" evidence="9">
    <location>
        <begin position="133"/>
        <end position="313"/>
    </location>
</feature>
<comment type="catalytic activity">
    <reaction evidence="6 7">
        <text>[phosphate](n) + ATP = [phosphate](n+1) + ADP</text>
        <dbReference type="Rhea" id="RHEA:19573"/>
        <dbReference type="Rhea" id="RHEA-COMP:9859"/>
        <dbReference type="Rhea" id="RHEA-COMP:14280"/>
        <dbReference type="ChEBI" id="CHEBI:16838"/>
        <dbReference type="ChEBI" id="CHEBI:30616"/>
        <dbReference type="ChEBI" id="CHEBI:456216"/>
        <dbReference type="EC" id="2.7.4.1"/>
    </reaction>
</comment>
<evidence type="ECO:0000259" key="11">
    <source>
        <dbReference type="Pfam" id="PF13090"/>
    </source>
</evidence>
<evidence type="ECO:0000256" key="8">
    <source>
        <dbReference type="SAM" id="Coils"/>
    </source>
</evidence>
<accession>A0ABY8WZG9</accession>
<feature type="binding site" evidence="6">
    <location>
        <position position="416"/>
    </location>
    <ligand>
        <name>Mg(2+)</name>
        <dbReference type="ChEBI" id="CHEBI:18420"/>
    </ligand>
</feature>
<evidence type="ECO:0000259" key="9">
    <source>
        <dbReference type="Pfam" id="PF02503"/>
    </source>
</evidence>
<proteinExistence type="inferred from homology"/>
<keyword evidence="14" id="KW-1185">Reference proteome</keyword>
<evidence type="ECO:0000256" key="4">
    <source>
        <dbReference type="ARBA" id="ARBA00022777"/>
    </source>
</evidence>
<dbReference type="PIRSF" id="PIRSF015589">
    <property type="entry name" value="PP_kinase"/>
    <property type="match status" value="1"/>
</dbReference>
<protein>
    <recommendedName>
        <fullName evidence="6 7">Polyphosphate kinase</fullName>
        <ecNumber evidence="6 7">2.7.4.1</ecNumber>
    </recommendedName>
    <alternativeName>
        <fullName evidence="6">ATP-polyphosphate phosphotransferase</fullName>
    </alternativeName>
    <alternativeName>
        <fullName evidence="6">Polyphosphoric acid kinase</fullName>
    </alternativeName>
</protein>
<dbReference type="InterPro" id="IPR041108">
    <property type="entry name" value="PP_kinase_C_1"/>
</dbReference>
<dbReference type="InterPro" id="IPR003414">
    <property type="entry name" value="PP_kinase"/>
</dbReference>
<evidence type="ECO:0000256" key="3">
    <source>
        <dbReference type="ARBA" id="ARBA00022741"/>
    </source>
</evidence>
<feature type="binding site" evidence="6">
    <location>
        <position position="386"/>
    </location>
    <ligand>
        <name>Mg(2+)</name>
        <dbReference type="ChEBI" id="CHEBI:18420"/>
    </ligand>
</feature>
<dbReference type="NCBIfam" id="NF003918">
    <property type="entry name" value="PRK05443.1-2"/>
    <property type="match status" value="1"/>
</dbReference>
<comment type="function">
    <text evidence="6 7">Catalyzes the reversible transfer of the terminal phosphate of ATP to form a long-chain polyphosphate (polyP).</text>
</comment>
<evidence type="ECO:0000256" key="2">
    <source>
        <dbReference type="ARBA" id="ARBA00022679"/>
    </source>
</evidence>
<organism evidence="13 14">
    <name type="scientific">Paenibacillus polygoni</name>
    <dbReference type="NCBI Taxonomy" id="3050112"/>
    <lineage>
        <taxon>Bacteria</taxon>
        <taxon>Bacillati</taxon>
        <taxon>Bacillota</taxon>
        <taxon>Bacilli</taxon>
        <taxon>Bacillales</taxon>
        <taxon>Paenibacillaceae</taxon>
        <taxon>Paenibacillus</taxon>
    </lineage>
</organism>
<feature type="binding site" evidence="6">
    <location>
        <position position="479"/>
    </location>
    <ligand>
        <name>ATP</name>
        <dbReference type="ChEBI" id="CHEBI:30616"/>
    </ligand>
</feature>
<gene>
    <name evidence="13" type="primary">ppk1</name>
    <name evidence="6" type="synonym">ppk</name>
    <name evidence="13" type="ORF">QPK24_19885</name>
</gene>
<evidence type="ECO:0000256" key="5">
    <source>
        <dbReference type="ARBA" id="ARBA00022840"/>
    </source>
</evidence>
<evidence type="ECO:0000256" key="7">
    <source>
        <dbReference type="RuleBase" id="RU003800"/>
    </source>
</evidence>
<comment type="PTM">
    <text evidence="6 7">An intermediate of this reaction is the autophosphorylated ppk in which a phosphate is covalently linked to a histidine residue through a N-P bond.</text>
</comment>
<evidence type="ECO:0000313" key="14">
    <source>
        <dbReference type="Proteomes" id="UP001236415"/>
    </source>
</evidence>
<comment type="cofactor">
    <cofactor evidence="6">
        <name>Mg(2+)</name>
        <dbReference type="ChEBI" id="CHEBI:18420"/>
    </cofactor>
</comment>
<dbReference type="InterPro" id="IPR025198">
    <property type="entry name" value="PPK_N_dom"/>
</dbReference>
<evidence type="ECO:0000313" key="13">
    <source>
        <dbReference type="EMBL" id="WIV18602.1"/>
    </source>
</evidence>
<keyword evidence="8" id="KW-0175">Coiled coil</keyword>
<keyword evidence="5 6" id="KW-0067">ATP-binding</keyword>
<dbReference type="InterPro" id="IPR024953">
    <property type="entry name" value="PP_kinase_middle"/>
</dbReference>
<dbReference type="SUPFAM" id="SSF143724">
    <property type="entry name" value="PHP14-like"/>
    <property type="match status" value="1"/>
</dbReference>
<comment type="similarity">
    <text evidence="6 7">Belongs to the polyphosphate kinase 1 (PPK1) family.</text>
</comment>
<dbReference type="SUPFAM" id="SSF140356">
    <property type="entry name" value="PPK N-terminal domain-like"/>
    <property type="match status" value="1"/>
</dbReference>
<feature type="binding site" evidence="6">
    <location>
        <position position="575"/>
    </location>
    <ligand>
        <name>ATP</name>
        <dbReference type="ChEBI" id="CHEBI:30616"/>
    </ligand>
</feature>
<name>A0ABY8WZG9_9BACL</name>
<dbReference type="Pfam" id="PF02503">
    <property type="entry name" value="PP_kinase"/>
    <property type="match status" value="1"/>
</dbReference>
<dbReference type="Proteomes" id="UP001236415">
    <property type="component" value="Chromosome"/>
</dbReference>
<reference evidence="13 14" key="1">
    <citation type="submission" date="2023-06" db="EMBL/GenBank/DDBJ databases">
        <title>Paenibacillus polygonum sp. nov., an endophytic bacterium, isolated from Polygonum lapathifolium L. in Nanji Wetland National Nature Reserve, South of Poyang Lake, Jiangxi Province, China.</title>
        <authorList>
            <person name="Yu Z."/>
        </authorList>
    </citation>
    <scope>NUCLEOTIDE SEQUENCE [LARGE SCALE GENOMIC DNA]</scope>
    <source>
        <strain evidence="13 14">C31</strain>
    </source>
</reference>
<dbReference type="NCBIfam" id="TIGR03705">
    <property type="entry name" value="poly_P_kin"/>
    <property type="match status" value="1"/>
</dbReference>
<dbReference type="GO" id="GO:0008976">
    <property type="term" value="F:polyphosphate kinase activity"/>
    <property type="evidence" value="ECO:0007669"/>
    <property type="project" value="UniProtKB-EC"/>
</dbReference>
<feature type="coiled-coil region" evidence="8">
    <location>
        <begin position="242"/>
        <end position="269"/>
    </location>
</feature>
<dbReference type="SUPFAM" id="SSF56024">
    <property type="entry name" value="Phospholipase D/nuclease"/>
    <property type="match status" value="2"/>
</dbReference>
<feature type="domain" description="Polyphosphate kinase C-terminal" evidence="12">
    <location>
        <begin position="343"/>
        <end position="507"/>
    </location>
</feature>
<dbReference type="RefSeq" id="WP_285744105.1">
    <property type="nucleotide sequence ID" value="NZ_CP127162.1"/>
</dbReference>
<dbReference type="HAMAP" id="MF_00347">
    <property type="entry name" value="Polyphosphate_kinase"/>
    <property type="match status" value="1"/>
</dbReference>
<keyword evidence="2 6" id="KW-0808">Transferase</keyword>
<dbReference type="Pfam" id="PF17941">
    <property type="entry name" value="PP_kinase_C_1"/>
    <property type="match status" value="1"/>
</dbReference>
<dbReference type="CDD" id="cd09165">
    <property type="entry name" value="PLDc_PaPPK1_C1_like"/>
    <property type="match status" value="1"/>
</dbReference>
<dbReference type="PANTHER" id="PTHR30218:SF0">
    <property type="entry name" value="POLYPHOSPHATE KINASE"/>
    <property type="match status" value="1"/>
</dbReference>
<dbReference type="NCBIfam" id="NF003921">
    <property type="entry name" value="PRK05443.2-2"/>
    <property type="match status" value="1"/>
</dbReference>
<dbReference type="EC" id="2.7.4.1" evidence="6 7"/>
<keyword evidence="1 6" id="KW-0597">Phosphoprotein</keyword>